<evidence type="ECO:0000313" key="2">
    <source>
        <dbReference type="Proteomes" id="UP000582837"/>
    </source>
</evidence>
<dbReference type="Proteomes" id="UP000582837">
    <property type="component" value="Unassembled WGS sequence"/>
</dbReference>
<comment type="caution">
    <text evidence="1">The sequence shown here is derived from an EMBL/GenBank/DDBJ whole genome shotgun (WGS) entry which is preliminary data.</text>
</comment>
<accession>A0A841H5X3</accession>
<evidence type="ECO:0000313" key="1">
    <source>
        <dbReference type="EMBL" id="MBB6073655.1"/>
    </source>
</evidence>
<dbReference type="RefSeq" id="WP_170035243.1">
    <property type="nucleotide sequence ID" value="NZ_JABDTL010000001.1"/>
</dbReference>
<proteinExistence type="predicted"/>
<dbReference type="AlphaFoldDB" id="A0A841H5X3"/>
<organism evidence="1 2">
    <name type="scientific">Longimicrobium terrae</name>
    <dbReference type="NCBI Taxonomy" id="1639882"/>
    <lineage>
        <taxon>Bacteria</taxon>
        <taxon>Pseudomonadati</taxon>
        <taxon>Gemmatimonadota</taxon>
        <taxon>Longimicrobiia</taxon>
        <taxon>Longimicrobiales</taxon>
        <taxon>Longimicrobiaceae</taxon>
        <taxon>Longimicrobium</taxon>
    </lineage>
</organism>
<keyword evidence="2" id="KW-1185">Reference proteome</keyword>
<reference evidence="1 2" key="1">
    <citation type="submission" date="2020-08" db="EMBL/GenBank/DDBJ databases">
        <title>Genomic Encyclopedia of Type Strains, Phase IV (KMG-IV): sequencing the most valuable type-strain genomes for metagenomic binning, comparative biology and taxonomic classification.</title>
        <authorList>
            <person name="Goeker M."/>
        </authorList>
    </citation>
    <scope>NUCLEOTIDE SEQUENCE [LARGE SCALE GENOMIC DNA]</scope>
    <source>
        <strain evidence="1 2">DSM 29007</strain>
    </source>
</reference>
<sequence length="75" mass="8654">MKIDDIDISELRAMWAKRRAAAAEVRSRIDPTGMTRPARDPDERAFLRERGGLGPFVEVDEPGWREWRNRGSTLD</sequence>
<protein>
    <submittedName>
        <fullName evidence="1">Uncharacterized protein</fullName>
    </submittedName>
</protein>
<name>A0A841H5X3_9BACT</name>
<gene>
    <name evidence="1" type="ORF">HNQ61_005326</name>
</gene>
<dbReference type="EMBL" id="JACHIA010000027">
    <property type="protein sequence ID" value="MBB6073655.1"/>
    <property type="molecule type" value="Genomic_DNA"/>
</dbReference>